<proteinExistence type="predicted"/>
<reference evidence="1" key="1">
    <citation type="submission" date="2021-06" db="EMBL/GenBank/DDBJ databases">
        <title>Complete genome sequence of Erwinia phage pEa_SNUABM_7.</title>
        <authorList>
            <person name="Kim S.G."/>
            <person name="Park S.C."/>
        </authorList>
    </citation>
    <scope>NUCLEOTIDE SEQUENCE</scope>
</reference>
<evidence type="ECO:0000313" key="1">
    <source>
        <dbReference type="EMBL" id="QYW04718.1"/>
    </source>
</evidence>
<organism evidence="1 2">
    <name type="scientific">Erwinia phage pEa_SNUABM_7</name>
    <dbReference type="NCBI Taxonomy" id="2866695"/>
    <lineage>
        <taxon>Viruses</taxon>
        <taxon>Duplodnaviria</taxon>
        <taxon>Heunggongvirae</taxon>
        <taxon>Uroviricota</taxon>
        <taxon>Caudoviricetes</taxon>
        <taxon>Snuvirus</taxon>
        <taxon>Snuvirus SNUABM7</taxon>
    </lineage>
</organism>
<keyword evidence="2" id="KW-1185">Reference proteome</keyword>
<accession>A0AAE7WUB5</accession>
<sequence>MKYDKTKDYQPFKYLEPDPKAPRVGFYGSTGHTVTKDVLIGQDVCEFEFKPEELNNMNRGTLLFRAKDSGGTIVVKKCSVLGLKMVITLERRVIQFGKVQAEWMTTSRLYNY</sequence>
<evidence type="ECO:0000313" key="2">
    <source>
        <dbReference type="Proteomes" id="UP000827609"/>
    </source>
</evidence>
<dbReference type="EMBL" id="MZ475896">
    <property type="protein sequence ID" value="QYW04718.1"/>
    <property type="molecule type" value="Genomic_DNA"/>
</dbReference>
<dbReference type="Proteomes" id="UP000827609">
    <property type="component" value="Segment"/>
</dbReference>
<gene>
    <name evidence="1" type="ORF">pEaSNUABM7_00050</name>
</gene>
<name>A0AAE7WUB5_9CAUD</name>
<protein>
    <submittedName>
        <fullName evidence="1">Uncharacterized protein</fullName>
    </submittedName>
</protein>